<organism evidence="4 5">
    <name type="scientific">Paeniroseomonas aquatica</name>
    <dbReference type="NCBI Taxonomy" id="373043"/>
    <lineage>
        <taxon>Bacteria</taxon>
        <taxon>Pseudomonadati</taxon>
        <taxon>Pseudomonadota</taxon>
        <taxon>Alphaproteobacteria</taxon>
        <taxon>Acetobacterales</taxon>
        <taxon>Acetobacteraceae</taxon>
        <taxon>Paeniroseomonas</taxon>
    </lineage>
</organism>
<dbReference type="Gene3D" id="3.30.70.2450">
    <property type="match status" value="1"/>
</dbReference>
<feature type="domain" description="FAD-binding" evidence="3">
    <location>
        <begin position="6"/>
        <end position="343"/>
    </location>
</feature>
<dbReference type="SUPFAM" id="SSF51905">
    <property type="entry name" value="FAD/NAD(P)-binding domain"/>
    <property type="match status" value="1"/>
</dbReference>
<evidence type="ECO:0000313" key="4">
    <source>
        <dbReference type="EMBL" id="MDN3565896.1"/>
    </source>
</evidence>
<dbReference type="Gene3D" id="3.50.50.60">
    <property type="entry name" value="FAD/NAD(P)-binding domain"/>
    <property type="match status" value="1"/>
</dbReference>
<evidence type="ECO:0000256" key="2">
    <source>
        <dbReference type="ARBA" id="ARBA00023027"/>
    </source>
</evidence>
<gene>
    <name evidence="4" type="ORF">QWZ14_16115</name>
</gene>
<evidence type="ECO:0000313" key="5">
    <source>
        <dbReference type="Proteomes" id="UP001529369"/>
    </source>
</evidence>
<dbReference type="InterPro" id="IPR050631">
    <property type="entry name" value="PheA/TfdB_FAD_monoxygenase"/>
</dbReference>
<reference evidence="5" key="1">
    <citation type="journal article" date="2019" name="Int. J. Syst. Evol. Microbiol.">
        <title>The Global Catalogue of Microorganisms (GCM) 10K type strain sequencing project: providing services to taxonomists for standard genome sequencing and annotation.</title>
        <authorList>
            <consortium name="The Broad Institute Genomics Platform"/>
            <consortium name="The Broad Institute Genome Sequencing Center for Infectious Disease"/>
            <person name="Wu L."/>
            <person name="Ma J."/>
        </authorList>
    </citation>
    <scope>NUCLEOTIDE SEQUENCE [LARGE SCALE GENOMIC DNA]</scope>
    <source>
        <strain evidence="5">CECT 7131</strain>
    </source>
</reference>
<sequence length="396" mass="43256">MKAQRILIAGAGPVGLVAAAALAEDGIRVTIVEAERELPDDLRASTFHPPTLDMLERFGVVPALLAVGRVCPTWQVRDRAAGPVATFDLGRLRDETRHPYRLQCEQWRLTRLLRDRLAARGEVEFVYDARATGVRQDADGVVLTVARADGSTEELAGAFLIGADGARSAVRQAAGIGFAGMAAPEVYLALSTPFAFQEAIPGLADIAHVSDPEDWFVLLRTRLLWQLLLPPDPAEPGERMMSESRLQARLQEVLPTGTAYELRHRTAYRVHERVAERYVAGRVLLAGDAAHVSHPLGGMGMNGGLHDAINLAARLAAVCRGEPVATLGRYERQRRQAALGLVQDGVLRRRRNRRDPAARAAYHAGLRATEQDPARHRAHLLQASMIRSLHELEAVA</sequence>
<dbReference type="RefSeq" id="WP_290317768.1">
    <property type="nucleotide sequence ID" value="NZ_JAUFPN010000153.1"/>
</dbReference>
<proteinExistence type="predicted"/>
<comment type="caution">
    <text evidence="4">The sequence shown here is derived from an EMBL/GenBank/DDBJ whole genome shotgun (WGS) entry which is preliminary data.</text>
</comment>
<keyword evidence="2" id="KW-0520">NAD</keyword>
<accession>A0ABT8A860</accession>
<protein>
    <submittedName>
        <fullName evidence="4">NAD(P)/FAD-dependent oxidoreductase</fullName>
    </submittedName>
</protein>
<dbReference type="PANTHER" id="PTHR43476">
    <property type="entry name" value="3-(3-HYDROXY-PHENYL)PROPIONATE/3-HYDROXYCINNAMIC ACID HYDROXYLASE"/>
    <property type="match status" value="1"/>
</dbReference>
<dbReference type="PRINTS" id="PR00420">
    <property type="entry name" value="RNGMNOXGNASE"/>
</dbReference>
<name>A0ABT8A860_9PROT</name>
<dbReference type="PANTHER" id="PTHR43476:SF4">
    <property type="entry name" value="BLR0106 PROTEIN"/>
    <property type="match status" value="1"/>
</dbReference>
<evidence type="ECO:0000259" key="3">
    <source>
        <dbReference type="Pfam" id="PF01494"/>
    </source>
</evidence>
<dbReference type="InterPro" id="IPR036188">
    <property type="entry name" value="FAD/NAD-bd_sf"/>
</dbReference>
<dbReference type="EMBL" id="JAUFPN010000153">
    <property type="protein sequence ID" value="MDN3565896.1"/>
    <property type="molecule type" value="Genomic_DNA"/>
</dbReference>
<dbReference type="InterPro" id="IPR002938">
    <property type="entry name" value="FAD-bd"/>
</dbReference>
<keyword evidence="5" id="KW-1185">Reference proteome</keyword>
<dbReference type="Pfam" id="PF01494">
    <property type="entry name" value="FAD_binding_3"/>
    <property type="match status" value="1"/>
</dbReference>
<keyword evidence="1" id="KW-0560">Oxidoreductase</keyword>
<evidence type="ECO:0000256" key="1">
    <source>
        <dbReference type="ARBA" id="ARBA00023002"/>
    </source>
</evidence>
<dbReference type="Proteomes" id="UP001529369">
    <property type="component" value="Unassembled WGS sequence"/>
</dbReference>